<evidence type="ECO:0000313" key="3">
    <source>
        <dbReference type="Proteomes" id="UP001281761"/>
    </source>
</evidence>
<organism evidence="2 3">
    <name type="scientific">Blattamonas nauphoetae</name>
    <dbReference type="NCBI Taxonomy" id="2049346"/>
    <lineage>
        <taxon>Eukaryota</taxon>
        <taxon>Metamonada</taxon>
        <taxon>Preaxostyla</taxon>
        <taxon>Oxymonadida</taxon>
        <taxon>Blattamonas</taxon>
    </lineage>
</organism>
<dbReference type="Proteomes" id="UP001281761">
    <property type="component" value="Unassembled WGS sequence"/>
</dbReference>
<protein>
    <recommendedName>
        <fullName evidence="4">Cyclin N-terminal domain-containing protein</fullName>
    </recommendedName>
</protein>
<sequence length="397" mass="44149">MFLDQTDSESSQSIESPNGSLSCRSNSDPSLYNETPQCDNWKTVSFNQLTPPQCFQLPASFIQARPDLIQIDNLSIPSDFFFRHYLDLPEAEYPDVTPSQHIISDTSKHLASYINSDPKKMEPHVSSIYAYLGVDEEIFLTGVIVLYKYLKAASKILHVTKDSELFYLLILCLVIALKGLTDAPLDTGSVLSSLHLEPKHAFHNEIQIMSALNFSLFFKTEEIQPLFAIFPQDGFRGLTFCADGLSDPSYSQTTASTPSLIDAFLRNKKGMQWEASLASPNAPSPTQSPNTVSSAPSKARPNKNRSLTTKKTSEWKKVIDERMLVDSPSFLVITSAHVANSSVFVPAAHPRSYPSQVPPASLYQHRAQFAHGWGGERMMGPDQWGVPAQSCPYQYGW</sequence>
<keyword evidence="3" id="KW-1185">Reference proteome</keyword>
<evidence type="ECO:0008006" key="4">
    <source>
        <dbReference type="Google" id="ProtNLM"/>
    </source>
</evidence>
<name>A0ABQ9XZZ5_9EUKA</name>
<evidence type="ECO:0000313" key="2">
    <source>
        <dbReference type="EMBL" id="KAK2957009.1"/>
    </source>
</evidence>
<feature type="compositionally biased region" description="Polar residues" evidence="1">
    <location>
        <begin position="278"/>
        <end position="296"/>
    </location>
</feature>
<proteinExistence type="predicted"/>
<comment type="caution">
    <text evidence="2">The sequence shown here is derived from an EMBL/GenBank/DDBJ whole genome shotgun (WGS) entry which is preliminary data.</text>
</comment>
<accession>A0ABQ9XZZ5</accession>
<feature type="region of interest" description="Disordered" evidence="1">
    <location>
        <begin position="276"/>
        <end position="311"/>
    </location>
</feature>
<gene>
    <name evidence="2" type="ORF">BLNAU_8084</name>
</gene>
<evidence type="ECO:0000256" key="1">
    <source>
        <dbReference type="SAM" id="MobiDB-lite"/>
    </source>
</evidence>
<dbReference type="EMBL" id="JARBJD010000050">
    <property type="protein sequence ID" value="KAK2957009.1"/>
    <property type="molecule type" value="Genomic_DNA"/>
</dbReference>
<feature type="compositionally biased region" description="Polar residues" evidence="1">
    <location>
        <begin position="8"/>
        <end position="29"/>
    </location>
</feature>
<reference evidence="2 3" key="1">
    <citation type="journal article" date="2022" name="bioRxiv">
        <title>Genomics of Preaxostyla Flagellates Illuminates Evolutionary Transitions and the Path Towards Mitochondrial Loss.</title>
        <authorList>
            <person name="Novak L.V.F."/>
            <person name="Treitli S.C."/>
            <person name="Pyrih J."/>
            <person name="Halakuc P."/>
            <person name="Pipaliya S.V."/>
            <person name="Vacek V."/>
            <person name="Brzon O."/>
            <person name="Soukal P."/>
            <person name="Eme L."/>
            <person name="Dacks J.B."/>
            <person name="Karnkowska A."/>
            <person name="Elias M."/>
            <person name="Hampl V."/>
        </authorList>
    </citation>
    <scope>NUCLEOTIDE SEQUENCE [LARGE SCALE GENOMIC DNA]</scope>
    <source>
        <strain evidence="2">NAU3</strain>
        <tissue evidence="2">Gut</tissue>
    </source>
</reference>
<feature type="region of interest" description="Disordered" evidence="1">
    <location>
        <begin position="1"/>
        <end position="29"/>
    </location>
</feature>